<dbReference type="Proteomes" id="UP000066284">
    <property type="component" value="Chromosome 1"/>
</dbReference>
<dbReference type="AlphaFoldDB" id="A0A0S4KMY9"/>
<sequence>MPRIFDNIEQSLLPALRETMQVADRADFCVGYFNLRGWKQLDSHIEKWSGGDGHCCRLLVGMQRLPHDELRKALSLISRDGEIDNQTTIHLKKKLAEEFREQLSVGIPTNEDEAGLRKLAEQIKSKKVIVKLFLRHSLHAKLYLLFRPDPINPIVGYLGSSNLTLAGLSEQGELNVDVLDHDACQKLARWFEDRWTDRWCVDISEELVRIIEESWAREELVPPHHIYIKMAYHLSQEAREGLSEFRIPRDFGKRLFEFQTAAVKIKGKTMTLGRMKSHLVTQAFLSTRRPITTGACQP</sequence>
<dbReference type="InterPro" id="IPR025202">
    <property type="entry name" value="PLD-like_dom"/>
</dbReference>
<proteinExistence type="predicted"/>
<evidence type="ECO:0000313" key="2">
    <source>
        <dbReference type="EMBL" id="CUQ65735.1"/>
    </source>
</evidence>
<dbReference type="EMBL" id="LN885086">
    <property type="protein sequence ID" value="CUQ65735.1"/>
    <property type="molecule type" value="Genomic_DNA"/>
</dbReference>
<feature type="domain" description="Phospholipase D-like" evidence="1">
    <location>
        <begin position="113"/>
        <end position="195"/>
    </location>
</feature>
<name>A0A0S4KMY9_9BACT</name>
<dbReference type="Pfam" id="PF13091">
    <property type="entry name" value="PLDc_2"/>
    <property type="match status" value="1"/>
</dbReference>
<dbReference type="OrthoDB" id="18878at2"/>
<dbReference type="STRING" id="1715989.NITINOP_0760"/>
<dbReference type="CDD" id="cd09178">
    <property type="entry name" value="PLDc_N_Snf2_like"/>
    <property type="match status" value="1"/>
</dbReference>
<accession>A0A0S4KMY9</accession>
<dbReference type="Gene3D" id="3.30.870.10">
    <property type="entry name" value="Endonuclease Chain A"/>
    <property type="match status" value="1"/>
</dbReference>
<gene>
    <name evidence="2" type="ORF">NITINOP_0760</name>
</gene>
<dbReference type="RefSeq" id="WP_062483303.1">
    <property type="nucleotide sequence ID" value="NZ_LN885086.1"/>
</dbReference>
<protein>
    <recommendedName>
        <fullName evidence="1">Phospholipase D-like domain-containing protein</fullName>
    </recommendedName>
</protein>
<evidence type="ECO:0000259" key="1">
    <source>
        <dbReference type="Pfam" id="PF13091"/>
    </source>
</evidence>
<organism evidence="2 3">
    <name type="scientific">Candidatus Nitrospira inopinata</name>
    <dbReference type="NCBI Taxonomy" id="1715989"/>
    <lineage>
        <taxon>Bacteria</taxon>
        <taxon>Pseudomonadati</taxon>
        <taxon>Nitrospirota</taxon>
        <taxon>Nitrospiria</taxon>
        <taxon>Nitrospirales</taxon>
        <taxon>Nitrospiraceae</taxon>
        <taxon>Nitrospira</taxon>
    </lineage>
</organism>
<evidence type="ECO:0000313" key="3">
    <source>
        <dbReference type="Proteomes" id="UP000066284"/>
    </source>
</evidence>
<reference evidence="3" key="1">
    <citation type="submission" date="2015-09" db="EMBL/GenBank/DDBJ databases">
        <authorList>
            <person name="Daims H."/>
        </authorList>
    </citation>
    <scope>NUCLEOTIDE SEQUENCE [LARGE SCALE GENOMIC DNA]</scope>
</reference>
<keyword evidence="3" id="KW-1185">Reference proteome</keyword>
<dbReference type="KEGG" id="nio:NITINOP_0760"/>
<dbReference type="SUPFAM" id="SSF56024">
    <property type="entry name" value="Phospholipase D/nuclease"/>
    <property type="match status" value="1"/>
</dbReference>